<name>A0ABW1EVV0_9ACTN</name>
<evidence type="ECO:0000259" key="1">
    <source>
        <dbReference type="Pfam" id="PF13460"/>
    </source>
</evidence>
<keyword evidence="3" id="KW-1185">Reference proteome</keyword>
<comment type="caution">
    <text evidence="2">The sequence shown here is derived from an EMBL/GenBank/DDBJ whole genome shotgun (WGS) entry which is preliminary data.</text>
</comment>
<reference evidence="3" key="1">
    <citation type="journal article" date="2019" name="Int. J. Syst. Evol. Microbiol.">
        <title>The Global Catalogue of Microorganisms (GCM) 10K type strain sequencing project: providing services to taxonomists for standard genome sequencing and annotation.</title>
        <authorList>
            <consortium name="The Broad Institute Genomics Platform"/>
            <consortium name="The Broad Institute Genome Sequencing Center for Infectious Disease"/>
            <person name="Wu L."/>
            <person name="Ma J."/>
        </authorList>
    </citation>
    <scope>NUCLEOTIDE SEQUENCE [LARGE SCALE GENOMIC DNA]</scope>
    <source>
        <strain evidence="3">CGMCC 4.1469</strain>
    </source>
</reference>
<dbReference type="Gene3D" id="3.40.50.720">
    <property type="entry name" value="NAD(P)-binding Rossmann-like Domain"/>
    <property type="match status" value="1"/>
</dbReference>
<organism evidence="2 3">
    <name type="scientific">Kitasatospora aburaviensis</name>
    <dbReference type="NCBI Taxonomy" id="67265"/>
    <lineage>
        <taxon>Bacteria</taxon>
        <taxon>Bacillati</taxon>
        <taxon>Actinomycetota</taxon>
        <taxon>Actinomycetes</taxon>
        <taxon>Kitasatosporales</taxon>
        <taxon>Streptomycetaceae</taxon>
        <taxon>Kitasatospora</taxon>
    </lineage>
</organism>
<dbReference type="InterPro" id="IPR051604">
    <property type="entry name" value="Ergot_Alk_Oxidoreductase"/>
</dbReference>
<proteinExistence type="predicted"/>
<dbReference type="PANTHER" id="PTHR43162">
    <property type="match status" value="1"/>
</dbReference>
<dbReference type="RefSeq" id="WP_313767343.1">
    <property type="nucleotide sequence ID" value="NZ_BAAAVH010000011.1"/>
</dbReference>
<feature type="domain" description="NAD(P)-binding" evidence="1">
    <location>
        <begin position="6"/>
        <end position="183"/>
    </location>
</feature>
<dbReference type="InterPro" id="IPR036291">
    <property type="entry name" value="NAD(P)-bd_dom_sf"/>
</dbReference>
<dbReference type="PANTHER" id="PTHR43162:SF1">
    <property type="entry name" value="PRESTALK A DIFFERENTIATION PROTEIN A"/>
    <property type="match status" value="1"/>
</dbReference>
<dbReference type="Proteomes" id="UP001596067">
    <property type="component" value="Unassembled WGS sequence"/>
</dbReference>
<sequence length="284" mass="29638">MIVVTGATGNVGRPLVQALAAAGEQVTAVSRRPSDASLPVGVRHHRADLTDAGSLRPALDGAEALFLLLSGEVLAGADGRSAHALLDAAKAAGVRRVVLLSSQVSGTRPGSVSHAPLVAYEEAVRESGLDWTILRPSGFHSNAFAWAEPVRTRRTVPAPFGDVALPTVDPEDLAAVAATVLRDGRAHAGRTYVLTGPAPVSPREQADALGAALGEPVHFVELGREAARAHLLQFMPEPVAEGTLDVLGEPTDEERLVGPDVEQLLGRPAGTFADWARRNAPAFR</sequence>
<protein>
    <submittedName>
        <fullName evidence="2">SDR family oxidoreductase</fullName>
    </submittedName>
</protein>
<dbReference type="Gene3D" id="3.90.25.10">
    <property type="entry name" value="UDP-galactose 4-epimerase, domain 1"/>
    <property type="match status" value="1"/>
</dbReference>
<accession>A0ABW1EVV0</accession>
<evidence type="ECO:0000313" key="2">
    <source>
        <dbReference type="EMBL" id="MFC5885703.1"/>
    </source>
</evidence>
<gene>
    <name evidence="2" type="ORF">ACFP0N_12065</name>
</gene>
<evidence type="ECO:0000313" key="3">
    <source>
        <dbReference type="Proteomes" id="UP001596067"/>
    </source>
</evidence>
<dbReference type="InterPro" id="IPR016040">
    <property type="entry name" value="NAD(P)-bd_dom"/>
</dbReference>
<dbReference type="SUPFAM" id="SSF51735">
    <property type="entry name" value="NAD(P)-binding Rossmann-fold domains"/>
    <property type="match status" value="1"/>
</dbReference>
<dbReference type="Pfam" id="PF13460">
    <property type="entry name" value="NAD_binding_10"/>
    <property type="match status" value="1"/>
</dbReference>
<dbReference type="EMBL" id="JBHSOD010000011">
    <property type="protein sequence ID" value="MFC5885703.1"/>
    <property type="molecule type" value="Genomic_DNA"/>
</dbReference>